<dbReference type="InterPro" id="IPR006429">
    <property type="entry name" value="Phage_lambda_portal"/>
</dbReference>
<accession>A0A212KXL9</accession>
<reference evidence="2" key="1">
    <citation type="submission" date="2016-08" db="EMBL/GenBank/DDBJ databases">
        <authorList>
            <person name="Seilhamer J.J."/>
        </authorList>
    </citation>
    <scope>NUCLEOTIDE SEQUENCE</scope>
    <source>
        <strain evidence="2">86-1</strain>
    </source>
</reference>
<dbReference type="EMBL" id="FMJC01000001">
    <property type="protein sequence ID" value="SCM70010.1"/>
    <property type="molecule type" value="Genomic_DNA"/>
</dbReference>
<dbReference type="Pfam" id="PF05136">
    <property type="entry name" value="Phage_portal_2"/>
    <property type="match status" value="1"/>
</dbReference>
<gene>
    <name evidence="2" type="ORF">KL86DES1_10130</name>
</gene>
<evidence type="ECO:0000256" key="1">
    <source>
        <dbReference type="SAM" id="MobiDB-lite"/>
    </source>
</evidence>
<organism evidence="2">
    <name type="scientific">uncultured Desulfovibrio sp</name>
    <dbReference type="NCBI Taxonomy" id="167968"/>
    <lineage>
        <taxon>Bacteria</taxon>
        <taxon>Pseudomonadati</taxon>
        <taxon>Thermodesulfobacteriota</taxon>
        <taxon>Desulfovibrionia</taxon>
        <taxon>Desulfovibrionales</taxon>
        <taxon>Desulfovibrionaceae</taxon>
        <taxon>Desulfovibrio</taxon>
        <taxon>environmental samples</taxon>
    </lineage>
</organism>
<proteinExistence type="predicted"/>
<feature type="region of interest" description="Disordered" evidence="1">
    <location>
        <begin position="511"/>
        <end position="571"/>
    </location>
</feature>
<dbReference type="GO" id="GO:0019068">
    <property type="term" value="P:virion assembly"/>
    <property type="evidence" value="ECO:0007669"/>
    <property type="project" value="InterPro"/>
</dbReference>
<protein>
    <submittedName>
        <fullName evidence="2">Lambda family phage portal protein</fullName>
    </submittedName>
</protein>
<dbReference type="NCBIfam" id="TIGR01539">
    <property type="entry name" value="portal_lambda"/>
    <property type="match status" value="1"/>
</dbReference>
<dbReference type="GO" id="GO:0005198">
    <property type="term" value="F:structural molecule activity"/>
    <property type="evidence" value="ECO:0007669"/>
    <property type="project" value="InterPro"/>
</dbReference>
<dbReference type="AlphaFoldDB" id="A0A212KXL9"/>
<dbReference type="RefSeq" id="WP_179981541.1">
    <property type="nucleotide sequence ID" value="NZ_LT608333.1"/>
</dbReference>
<sequence>MPKAPQLEMNWLDRAIGYVAPIWGARRMQSRYTMAAAQYMASGLVTGVRRLAGSGEGTLGNWNPRREQRLAENRSFDTIMARAESLVANDGHAASSVSSLALNVAGPGLRPQSYPEHAVLGITEDQAEAFADSAEAAWSLWCKEAHAGDTLTFDDLQYQAVHSMFVTGEFLHLPVWLDEPGRTFGLAIQDLHPARLRTPSDLQQRADVRCGVHLGRYNRPLGYFIASPSDNTSSLSSLTSDHFTYVPRKIGHRYACLHRFHSDMPEQIRGVTILSPAMKLFRDLSDYVDYELVGALIAASFTVFIEAPGEVLAGMGSLDGKSAAGPVAAYPPQLQPGTLTTGQAGHKPHIISSARPGPTFDAFYERILRAAAASTGQPYEMVAKDFSKTNYSSARAALLEVWKMHTLYQEWFVRGNLNPIWGMVMEEAWLRGLLAVPAGAPSIYDSPRMAQAWLSCVWTRPPRGQIDQVKEREAESRGLESLTETRTAICHSRGLDFETIARTRQREEKLLKKLGLQPTPTAPGKPKETDTSDDEDSERDQQHDGDDAAVAVSPLGGLTDSDSDFSAPRSE</sequence>
<evidence type="ECO:0000313" key="2">
    <source>
        <dbReference type="EMBL" id="SCM70010.1"/>
    </source>
</evidence>
<name>A0A212KXL9_9BACT</name>